<dbReference type="EMBL" id="CP071462">
    <property type="protein sequence ID" value="QSW99004.1"/>
    <property type="molecule type" value="Genomic_DNA"/>
</dbReference>
<dbReference type="AlphaFoldDB" id="A0A8A2VF17"/>
<protein>
    <recommendedName>
        <fullName evidence="3">ArsR family transcriptional regulator</fullName>
    </recommendedName>
</protein>
<reference evidence="1 2" key="1">
    <citation type="submission" date="2021-03" db="EMBL/GenBank/DDBJ databases">
        <title>Haloterrigena longa sp. nov. and Haloterrigena limicola sp. nov., extremely halophilic archaea isolated from a salt lake.</title>
        <authorList>
            <person name="Henglin C."/>
        </authorList>
    </citation>
    <scope>NUCLEOTIDE SEQUENCE [LARGE SCALE GENOMIC DNA]</scope>
    <source>
        <strain evidence="1 2">KZCA68</strain>
    </source>
</reference>
<dbReference type="Proteomes" id="UP000663203">
    <property type="component" value="Chromosome"/>
</dbReference>
<evidence type="ECO:0000313" key="2">
    <source>
        <dbReference type="Proteomes" id="UP000663203"/>
    </source>
</evidence>
<evidence type="ECO:0008006" key="3">
    <source>
        <dbReference type="Google" id="ProtNLM"/>
    </source>
</evidence>
<accession>A0A8A2VF17</accession>
<sequence length="133" mass="15290">MIDHIFDALADEYRRELLVSLLDHASHRVSKPAGVSWAVAESNDELLRRHLSSSRAIPDADEELLRAHHVHLPKLADYEYIEWNRDENRVTRGPQFDEIRPVVELLDDRRDELPAECLSSAETAPRVVDQSSK</sequence>
<evidence type="ECO:0000313" key="1">
    <source>
        <dbReference type="EMBL" id="QSW99004.1"/>
    </source>
</evidence>
<name>A0A8A2VF17_9EURY</name>
<gene>
    <name evidence="1" type="ORF">J0X25_16715</name>
</gene>
<organism evidence="1 2">
    <name type="scientific">Haloterrigena alkaliphila</name>
    <dbReference type="NCBI Taxonomy" id="2816475"/>
    <lineage>
        <taxon>Archaea</taxon>
        <taxon>Methanobacteriati</taxon>
        <taxon>Methanobacteriota</taxon>
        <taxon>Stenosarchaea group</taxon>
        <taxon>Halobacteria</taxon>
        <taxon>Halobacteriales</taxon>
        <taxon>Natrialbaceae</taxon>
        <taxon>Haloterrigena</taxon>
    </lineage>
</organism>
<proteinExistence type="predicted"/>
<dbReference type="KEGG" id="hakz:J0X25_16715"/>
<keyword evidence="2" id="KW-1185">Reference proteome</keyword>
<dbReference type="RefSeq" id="WP_207288612.1">
    <property type="nucleotide sequence ID" value="NZ_CP071462.1"/>
</dbReference>
<dbReference type="GeneID" id="63188982"/>